<dbReference type="Gene3D" id="2.60.40.10">
    <property type="entry name" value="Immunoglobulins"/>
    <property type="match status" value="1"/>
</dbReference>
<dbReference type="InterPro" id="IPR026507">
    <property type="entry name" value="PIRC1/2"/>
</dbReference>
<evidence type="ECO:0000256" key="4">
    <source>
        <dbReference type="ARBA" id="ARBA00023069"/>
    </source>
</evidence>
<dbReference type="InterPro" id="IPR053879">
    <property type="entry name" value="HYDIN_VesB_CFA65-like_Ig"/>
</dbReference>
<dbReference type="Proteomes" id="UP001244341">
    <property type="component" value="Chromosome 2b"/>
</dbReference>
<evidence type="ECO:0000256" key="1">
    <source>
        <dbReference type="ARBA" id="ARBA00004138"/>
    </source>
</evidence>
<evidence type="ECO:0000256" key="2">
    <source>
        <dbReference type="ARBA" id="ARBA00004245"/>
    </source>
</evidence>
<dbReference type="PANTHER" id="PTHR46500">
    <property type="entry name" value="CILIA- AND FLAGELLA-ASSOCIATED PROTEIN 221"/>
    <property type="match status" value="1"/>
</dbReference>
<dbReference type="InterPro" id="IPR029676">
    <property type="entry name" value="CFAP221"/>
</dbReference>
<feature type="region of interest" description="Disordered" evidence="7">
    <location>
        <begin position="765"/>
        <end position="799"/>
    </location>
</feature>
<organism evidence="9 10">
    <name type="scientific">Tetradesmus obliquus</name>
    <name type="common">Green alga</name>
    <name type="synonym">Acutodesmus obliquus</name>
    <dbReference type="NCBI Taxonomy" id="3088"/>
    <lineage>
        <taxon>Eukaryota</taxon>
        <taxon>Viridiplantae</taxon>
        <taxon>Chlorophyta</taxon>
        <taxon>core chlorophytes</taxon>
        <taxon>Chlorophyceae</taxon>
        <taxon>CS clade</taxon>
        <taxon>Sphaeropleales</taxon>
        <taxon>Scenedesmaceae</taxon>
        <taxon>Tetradesmus</taxon>
    </lineage>
</organism>
<feature type="domain" description="HYDIN/VesB/CFA65-like Ig-like" evidence="8">
    <location>
        <begin position="73"/>
        <end position="140"/>
    </location>
</feature>
<reference evidence="9 10" key="1">
    <citation type="submission" date="2023-05" db="EMBL/GenBank/DDBJ databases">
        <title>A 100% complete, gapless, phased diploid assembly of the Scenedesmus obliquus UTEX 3031 genome.</title>
        <authorList>
            <person name="Biondi T.C."/>
            <person name="Hanschen E.R."/>
            <person name="Kwon T."/>
            <person name="Eng W."/>
            <person name="Kruse C.P.S."/>
            <person name="Koehler S.I."/>
            <person name="Kunde Y."/>
            <person name="Gleasner C.D."/>
            <person name="You Mak K.T."/>
            <person name="Polle J."/>
            <person name="Hovde B.T."/>
            <person name="Starkenburg S.R."/>
        </authorList>
    </citation>
    <scope>NUCLEOTIDE SEQUENCE [LARGE SCALE GENOMIC DNA]</scope>
    <source>
        <strain evidence="9 10">DOE0152z</strain>
    </source>
</reference>
<evidence type="ECO:0000259" key="8">
    <source>
        <dbReference type="Pfam" id="PF22544"/>
    </source>
</evidence>
<keyword evidence="4" id="KW-0969">Cilium</keyword>
<keyword evidence="6" id="KW-0966">Cell projection</keyword>
<accession>A0ABY8TRR8</accession>
<evidence type="ECO:0000256" key="6">
    <source>
        <dbReference type="ARBA" id="ARBA00023273"/>
    </source>
</evidence>
<dbReference type="PANTHER" id="PTHR46500:SF1">
    <property type="entry name" value="CILIA- AND FLAGELLA-ASSOCIATED PROTEIN 221"/>
    <property type="match status" value="1"/>
</dbReference>
<evidence type="ECO:0000256" key="7">
    <source>
        <dbReference type="SAM" id="MobiDB-lite"/>
    </source>
</evidence>
<evidence type="ECO:0000313" key="10">
    <source>
        <dbReference type="Proteomes" id="UP001244341"/>
    </source>
</evidence>
<dbReference type="Pfam" id="PF22544">
    <property type="entry name" value="HYDIN_VesB_CFA65-like_Ig"/>
    <property type="match status" value="1"/>
</dbReference>
<dbReference type="EMBL" id="CP126209">
    <property type="protein sequence ID" value="WIA10456.1"/>
    <property type="molecule type" value="Genomic_DNA"/>
</dbReference>
<protein>
    <recommendedName>
        <fullName evidence="8">HYDIN/VesB/CFA65-like Ig-like domain-containing protein</fullName>
    </recommendedName>
</protein>
<keyword evidence="5" id="KW-0206">Cytoskeleton</keyword>
<gene>
    <name evidence="9" type="ORF">OEZ85_010647</name>
</gene>
<keyword evidence="10" id="KW-1185">Reference proteome</keyword>
<evidence type="ECO:0000313" key="9">
    <source>
        <dbReference type="EMBL" id="WIA10456.1"/>
    </source>
</evidence>
<name>A0ABY8TRR8_TETOB</name>
<dbReference type="Pfam" id="PF14892">
    <property type="entry name" value="PIRC1_2"/>
    <property type="match status" value="1"/>
</dbReference>
<dbReference type="InterPro" id="IPR013783">
    <property type="entry name" value="Ig-like_fold"/>
</dbReference>
<evidence type="ECO:0000256" key="5">
    <source>
        <dbReference type="ARBA" id="ARBA00023212"/>
    </source>
</evidence>
<comment type="subcellular location">
    <subcellularLocation>
        <location evidence="1">Cell projection</location>
        <location evidence="1">Cilium</location>
    </subcellularLocation>
    <subcellularLocation>
        <location evidence="2">Cytoplasm</location>
        <location evidence="2">Cytoskeleton</location>
    </subcellularLocation>
</comment>
<proteinExistence type="predicted"/>
<feature type="compositionally biased region" description="Low complexity" evidence="7">
    <location>
        <begin position="768"/>
        <end position="799"/>
    </location>
</feature>
<sequence>MLGKLVKRLAVALQVTHQRKPGSIAPGLSEQLVVEFTGQQLRYHYDCIRVQTEGGGLLIPLHAYPVMNEAQLPKRLDLGKVALGESNTQQLQLSCKLPLDFGFTVTVTKHNKAFTVSPMSGTVPANGSAAISITFMPASLATEELQLQQPEVLQGDTWFPASLSTQHDINCVLTQQPGKLRSKDIKTAIASRKRELQSEQQELEAVLAAGTAAGLHPLDQPDIQPAVKEALFQLQLQQAEAGAKHCTGLVGSQGQVLGQDPPSPGTVKRLKAARQAALDQHQRETQEAATHRDHLAGAAVQEVMLESTLVSRPGLPPAQLLLPERVRLAQLPLHRPARFSVQSEVEPGQYGDFTMLQQQPYKAEFEYKLLGYAAEEYPGLIPYLPPCKDQPLMVGAAEETAGELPSCLLPASLADAEVEAMPEALAASPFVQLEMGSRYTNDQVFAPLRPRWGCEPEALLQPRLYPYHDSAAKEAAGSCSIRALAAAPLRSQSWLPLQNPWQAGGAVEAPALLLGPDPALLEPDAPEDADKPQVAVKVPDIGPYIPEDAAAAADAHASSTPLARQQHQQPGTSLSRLVEAAAVRSKDTITCTVPFEGADLAQLVQVHKEDPTAANSRVTIQTDAQGLADGCTDSVLGPVAVLSPASMGSLTHGAAAAAVAGSDIQDLGMFLQLQQQQQGRAVYSVDLPLFFSLDREDFPLTDAFFRRYKELQRIATREAQQLAVGVEGAAAARITGTIDTLMSKLQTLGAGHPPSPVRQQLIATVNPASSSSSSSSTGRSPAASLSGSGSRVNSSSGSSSSLKHMFGEFAAKYQQQLDNAAKAPVTHDYATLPCRRVEAAELQLHPVDGLEQNATLCMRVLLSVPGKCWFEHPEAWELRQKKQHPCYTTSSNDYGAKHPTGFDMPLLWTGIHGKFTNTFNGGCYRSMGLKTSVERSRVHRELDYL</sequence>
<feature type="compositionally biased region" description="Polar residues" evidence="7">
    <location>
        <begin position="558"/>
        <end position="573"/>
    </location>
</feature>
<evidence type="ECO:0000256" key="3">
    <source>
        <dbReference type="ARBA" id="ARBA00022490"/>
    </source>
</evidence>
<keyword evidence="3" id="KW-0963">Cytoplasm</keyword>
<feature type="region of interest" description="Disordered" evidence="7">
    <location>
        <begin position="553"/>
        <end position="573"/>
    </location>
</feature>